<dbReference type="AlphaFoldDB" id="Q2SHT5"/>
<evidence type="ECO:0000313" key="3">
    <source>
        <dbReference type="Proteomes" id="UP000000238"/>
    </source>
</evidence>
<dbReference type="KEGG" id="hch:HCH_03023"/>
<dbReference type="Gene3D" id="3.40.1580.10">
    <property type="entry name" value="SMI1/KNR4-like"/>
    <property type="match status" value="1"/>
</dbReference>
<name>Q2SHT5_HAHCH</name>
<dbReference type="HOGENOM" id="CLU_1466264_0_0_6"/>
<reference evidence="2 3" key="1">
    <citation type="journal article" date="2005" name="Nucleic Acids Res.">
        <title>Genomic blueprint of Hahella chejuensis, a marine microbe producing an algicidal agent.</title>
        <authorList>
            <person name="Jeong H."/>
            <person name="Yim J.H."/>
            <person name="Lee C."/>
            <person name="Choi S.-H."/>
            <person name="Park Y.K."/>
            <person name="Yoon S.H."/>
            <person name="Hur C.-G."/>
            <person name="Kang H.-Y."/>
            <person name="Kim D."/>
            <person name="Lee H.H."/>
            <person name="Park K.H."/>
            <person name="Park S.-H."/>
            <person name="Park H.-S."/>
            <person name="Lee H.K."/>
            <person name="Oh T.K."/>
            <person name="Kim J.F."/>
        </authorList>
    </citation>
    <scope>NUCLEOTIDE SEQUENCE [LARGE SCALE GENOMIC DNA]</scope>
    <source>
        <strain evidence="2 3">KCTC 2396</strain>
    </source>
</reference>
<dbReference type="RefSeq" id="WP_011396858.1">
    <property type="nucleotide sequence ID" value="NC_007645.1"/>
</dbReference>
<dbReference type="Pfam" id="PF09346">
    <property type="entry name" value="SMI1_KNR4"/>
    <property type="match status" value="1"/>
</dbReference>
<gene>
    <name evidence="2" type="ordered locus">HCH_03023</name>
</gene>
<proteinExistence type="predicted"/>
<evidence type="ECO:0000259" key="1">
    <source>
        <dbReference type="Pfam" id="PF09346"/>
    </source>
</evidence>
<dbReference type="STRING" id="349521.HCH_03023"/>
<feature type="domain" description="Knr4/Smi1-like" evidence="1">
    <location>
        <begin position="24"/>
        <end position="148"/>
    </location>
</feature>
<dbReference type="SUPFAM" id="SSF160631">
    <property type="entry name" value="SMI1/KNR4-like"/>
    <property type="match status" value="1"/>
</dbReference>
<keyword evidence="3" id="KW-1185">Reference proteome</keyword>
<dbReference type="InterPro" id="IPR037883">
    <property type="entry name" value="Knr4/Smi1-like_sf"/>
</dbReference>
<organism evidence="2 3">
    <name type="scientific">Hahella chejuensis (strain KCTC 2396)</name>
    <dbReference type="NCBI Taxonomy" id="349521"/>
    <lineage>
        <taxon>Bacteria</taxon>
        <taxon>Pseudomonadati</taxon>
        <taxon>Pseudomonadota</taxon>
        <taxon>Gammaproteobacteria</taxon>
        <taxon>Oceanospirillales</taxon>
        <taxon>Hahellaceae</taxon>
        <taxon>Hahella</taxon>
    </lineage>
</organism>
<dbReference type="InterPro" id="IPR018958">
    <property type="entry name" value="Knr4/Smi1-like_dom"/>
</dbReference>
<evidence type="ECO:0000313" key="2">
    <source>
        <dbReference type="EMBL" id="ABC29789.1"/>
    </source>
</evidence>
<dbReference type="EMBL" id="CP000155">
    <property type="protein sequence ID" value="ABC29789.1"/>
    <property type="molecule type" value="Genomic_DNA"/>
</dbReference>
<dbReference type="Proteomes" id="UP000000238">
    <property type="component" value="Chromosome"/>
</dbReference>
<protein>
    <recommendedName>
        <fullName evidence="1">Knr4/Smi1-like domain-containing protein</fullName>
    </recommendedName>
</protein>
<sequence>MYSLEKLAKVNDMVSGYVCHEEKPTLDSINRINEHFGFSLPQGLTDFAILSANFGSFFASLGEDYYNHYHIIRVNRIFRRLRRRAHGDKWRAAKPKPYIVINHGHDRCCDCIDTSDWNEAIQEYRIVFWYPGAKEVEYRYDSFLHYINHHVMARANYHLNNINNSGNIRTPSREIAERIKRVLEL</sequence>
<accession>Q2SHT5</accession>